<dbReference type="RefSeq" id="WP_072716990.1">
    <property type="nucleotide sequence ID" value="NZ_LN889762.1"/>
</dbReference>
<dbReference type="STRING" id="671072.PL921460055"/>
<sequence length="130" mass="14825">MNSIQLPVSVAISGSRSIKSLNSECIARINKIIELNYQIRMGDAPGIDTLVQSYLHSVNYPSVQVWHIGNKPRNNIGNWHTVEVSGNYTDRDRSMHRYCKFGLAIWDGRSRGTKRNIEQLGNRMRVVLIQ</sequence>
<protein>
    <submittedName>
        <fullName evidence="1">Uncharacterized protein</fullName>
    </submittedName>
</protein>
<evidence type="ECO:0000313" key="1">
    <source>
        <dbReference type="EMBL" id="CUR33946.1"/>
    </source>
</evidence>
<name>A0A1J1LPK2_9CYAN</name>
<organism evidence="1 2">
    <name type="scientific">Planktothrix tepida PCC 9214</name>
    <dbReference type="NCBI Taxonomy" id="671072"/>
    <lineage>
        <taxon>Bacteria</taxon>
        <taxon>Bacillati</taxon>
        <taxon>Cyanobacteriota</taxon>
        <taxon>Cyanophyceae</taxon>
        <taxon>Oscillatoriophycideae</taxon>
        <taxon>Oscillatoriales</taxon>
        <taxon>Microcoleaceae</taxon>
        <taxon>Planktothrix</taxon>
    </lineage>
</organism>
<evidence type="ECO:0000313" key="2">
    <source>
        <dbReference type="Proteomes" id="UP000184315"/>
    </source>
</evidence>
<dbReference type="Proteomes" id="UP000184315">
    <property type="component" value="Unassembled WGS sequence"/>
</dbReference>
<dbReference type="AlphaFoldDB" id="A0A1J1LPK2"/>
<reference evidence="2" key="1">
    <citation type="submission" date="2015-10" db="EMBL/GenBank/DDBJ databases">
        <authorList>
            <person name="Regsiter A."/>
            <person name="william w."/>
        </authorList>
    </citation>
    <scope>NUCLEOTIDE SEQUENCE [LARGE SCALE GENOMIC DNA]</scope>
</reference>
<proteinExistence type="predicted"/>
<keyword evidence="2" id="KW-1185">Reference proteome</keyword>
<dbReference type="EMBL" id="CZDF01000166">
    <property type="protein sequence ID" value="CUR33946.1"/>
    <property type="molecule type" value="Genomic_DNA"/>
</dbReference>
<dbReference type="OrthoDB" id="279654at2"/>
<gene>
    <name evidence="1" type="ORF">PL921460055</name>
</gene>
<accession>A0A1J1LPK2</accession>